<evidence type="ECO:0000313" key="4">
    <source>
        <dbReference type="EMBL" id="MBS4213940.1"/>
    </source>
</evidence>
<dbReference type="GO" id="GO:0005576">
    <property type="term" value="C:extracellular region"/>
    <property type="evidence" value="ECO:0007669"/>
    <property type="project" value="UniProtKB-SubCell"/>
</dbReference>
<dbReference type="Gene3D" id="3.20.20.370">
    <property type="entry name" value="Glycoside hydrolase/deacetylase"/>
    <property type="match status" value="1"/>
</dbReference>
<reference evidence="4" key="1">
    <citation type="submission" date="2021-05" db="EMBL/GenBank/DDBJ databases">
        <title>Novel Bacillus species.</title>
        <authorList>
            <person name="Liu G."/>
        </authorList>
    </citation>
    <scope>NUCLEOTIDE SEQUENCE</scope>
    <source>
        <strain evidence="4">FJAT-49825</strain>
    </source>
</reference>
<protein>
    <submittedName>
        <fullName evidence="4">Polysaccharide deacetylase family protein</fullName>
    </submittedName>
</protein>
<gene>
    <name evidence="4" type="ORF">KHA99_15890</name>
</gene>
<dbReference type="Pfam" id="PF01522">
    <property type="entry name" value="Polysacc_deac_1"/>
    <property type="match status" value="1"/>
</dbReference>
<dbReference type="SUPFAM" id="SSF88713">
    <property type="entry name" value="Glycoside hydrolase/deacetylase"/>
    <property type="match status" value="1"/>
</dbReference>
<sequence>MKRFILFLLAALLIAFFVIKFGINHDNSPVEAHENLSGQGCAVLTYHRINKDSFFDKFNGFITNDPQLTTYNIYKSDFDQQMKDLKRNNVEFITPQFLQEYMTKKKTLPSNRKCVLITFDDVDESVYQNAFPILKNYQIPFTVFLIMGQVGNKDYNGVSLADWKQIEEMQKSGLATVGTHTYDLHYLKSNGRPPFLVNKNINAFQKDARSSIKKYEKHFGSKPDYFAYPYGFGTPRTDKVLMDDGYKLIFSLRYGLNKPNDPTFFVKRILLTYKDWDDVKNWIQSK</sequence>
<evidence type="ECO:0000259" key="3">
    <source>
        <dbReference type="PROSITE" id="PS51677"/>
    </source>
</evidence>
<dbReference type="PANTHER" id="PTHR34216:SF3">
    <property type="entry name" value="POLY-BETA-1,6-N-ACETYL-D-GLUCOSAMINE N-DEACETYLASE"/>
    <property type="match status" value="1"/>
</dbReference>
<dbReference type="InterPro" id="IPR002509">
    <property type="entry name" value="NODB_dom"/>
</dbReference>
<keyword evidence="5" id="KW-1185">Reference proteome</keyword>
<dbReference type="EMBL" id="JAGYPF010000003">
    <property type="protein sequence ID" value="MBS4213940.1"/>
    <property type="molecule type" value="Genomic_DNA"/>
</dbReference>
<dbReference type="InterPro" id="IPR011330">
    <property type="entry name" value="Glyco_hydro/deAcase_b/a-brl"/>
</dbReference>
<dbReference type="RefSeq" id="WP_213118450.1">
    <property type="nucleotide sequence ID" value="NZ_JAGYPF010000003.1"/>
</dbReference>
<evidence type="ECO:0000313" key="5">
    <source>
        <dbReference type="Proteomes" id="UP000679749"/>
    </source>
</evidence>
<comment type="subcellular location">
    <subcellularLocation>
        <location evidence="1">Secreted</location>
    </subcellularLocation>
</comment>
<evidence type="ECO:0000256" key="2">
    <source>
        <dbReference type="ARBA" id="ARBA00022729"/>
    </source>
</evidence>
<comment type="caution">
    <text evidence="4">The sequence shown here is derived from an EMBL/GenBank/DDBJ whole genome shotgun (WGS) entry which is preliminary data.</text>
</comment>
<dbReference type="AlphaFoldDB" id="A0A942U3F7"/>
<dbReference type="GO" id="GO:0005975">
    <property type="term" value="P:carbohydrate metabolic process"/>
    <property type="evidence" value="ECO:0007669"/>
    <property type="project" value="InterPro"/>
</dbReference>
<dbReference type="InterPro" id="IPR051398">
    <property type="entry name" value="Polysacch_Deacetylase"/>
</dbReference>
<dbReference type="PANTHER" id="PTHR34216">
    <property type="match status" value="1"/>
</dbReference>
<dbReference type="GO" id="GO:0016810">
    <property type="term" value="F:hydrolase activity, acting on carbon-nitrogen (but not peptide) bonds"/>
    <property type="evidence" value="ECO:0007669"/>
    <property type="project" value="InterPro"/>
</dbReference>
<keyword evidence="2" id="KW-0732">Signal</keyword>
<proteinExistence type="predicted"/>
<dbReference type="Proteomes" id="UP000679749">
    <property type="component" value="Unassembled WGS sequence"/>
</dbReference>
<evidence type="ECO:0000256" key="1">
    <source>
        <dbReference type="ARBA" id="ARBA00004613"/>
    </source>
</evidence>
<accession>A0A942U3F7</accession>
<dbReference type="PROSITE" id="PS51677">
    <property type="entry name" value="NODB"/>
    <property type="match status" value="1"/>
</dbReference>
<name>A0A942U3F7_9BACI</name>
<organism evidence="4 5">
    <name type="scientific">Neobacillus rhizophilus</name>
    <dbReference type="NCBI Taxonomy" id="2833579"/>
    <lineage>
        <taxon>Bacteria</taxon>
        <taxon>Bacillati</taxon>
        <taxon>Bacillota</taxon>
        <taxon>Bacilli</taxon>
        <taxon>Bacillales</taxon>
        <taxon>Bacillaceae</taxon>
        <taxon>Neobacillus</taxon>
    </lineage>
</organism>
<feature type="domain" description="NodB homology" evidence="3">
    <location>
        <begin position="113"/>
        <end position="286"/>
    </location>
</feature>